<dbReference type="InterPro" id="IPR003130">
    <property type="entry name" value="GED"/>
</dbReference>
<dbReference type="InterPro" id="IPR045063">
    <property type="entry name" value="Dynamin_N"/>
</dbReference>
<dbReference type="PROSITE" id="PS51388">
    <property type="entry name" value="GED"/>
    <property type="match status" value="1"/>
</dbReference>
<evidence type="ECO:0000313" key="6">
    <source>
        <dbReference type="Proteomes" id="UP000298663"/>
    </source>
</evidence>
<dbReference type="GO" id="GO:0031623">
    <property type="term" value="P:receptor internalization"/>
    <property type="evidence" value="ECO:0007669"/>
    <property type="project" value="TreeGrafter"/>
</dbReference>
<sequence>MILSFIEKENCLILAVSPANADLATSDAIKLAQKVDPAGDRTIGVLSKLDLMDPGTDAREILENKKEPGSVYLKRGYIGVVNRSQKDIQGGKTLAEALAAERDFFLDHLAYQHIADIHGTDYLRNYLNKELTKHIKERMPSVVERIKTTAALLEKELKMYHEKPDDVRGFTRLAAHMMNLVVDEFQKRMGDVSSRLDSVDLNERCLGSIIRNVFQKNFEQHIESSLSIEDIELRHTILMARENTNGLRAGFFTSAKVFETIVEDQIGRLAQPALEAVDEVVVELDGAIRNMLRSMSQFPALERFACGKSIQKLGENKGKAHDYINTLLRVEKAYVETKHRTSQDHSETEDDILWKNKDGKGSAIYDGCPYQKIQLDKKQLLLYNNSKDLKDTDHHVALDLDKCFMRVHHAMNKKVQLKSDLETVTFNLTNEDTVDLIAKLCSIGFYPEVSETGKRVRDDVEDLYLADKKVVRQVEQVYDMIRDYMDVVIRSIWSYVPKIVIALVIDEQVKYFKVDLLSDIVNEGIKLLEEAPTLAKDRRMKQRKLDTCSKVLEVCKQLEHLSV</sequence>
<dbReference type="Pfam" id="PF00350">
    <property type="entry name" value="Dynamin_N"/>
    <property type="match status" value="1"/>
</dbReference>
<evidence type="ECO:0000256" key="1">
    <source>
        <dbReference type="ARBA" id="ARBA00022741"/>
    </source>
</evidence>
<dbReference type="GO" id="GO:0005525">
    <property type="term" value="F:GTP binding"/>
    <property type="evidence" value="ECO:0007669"/>
    <property type="project" value="InterPro"/>
</dbReference>
<evidence type="ECO:0000259" key="3">
    <source>
        <dbReference type="PROSITE" id="PS51388"/>
    </source>
</evidence>
<dbReference type="InterPro" id="IPR001401">
    <property type="entry name" value="Dynamin_GTPase"/>
</dbReference>
<evidence type="ECO:0000259" key="4">
    <source>
        <dbReference type="PROSITE" id="PS51718"/>
    </source>
</evidence>
<accession>A0A4U5MUX7</accession>
<name>A0A4U5MUX7_STECR</name>
<dbReference type="AlphaFoldDB" id="A0A4U5MUX7"/>
<evidence type="ECO:0000313" key="5">
    <source>
        <dbReference type="EMBL" id="TKR73548.1"/>
    </source>
</evidence>
<feature type="domain" description="GED" evidence="3">
    <location>
        <begin position="474"/>
        <end position="563"/>
    </location>
</feature>
<dbReference type="PROSITE" id="PS51718">
    <property type="entry name" value="G_DYNAMIN_2"/>
    <property type="match status" value="1"/>
</dbReference>
<organism evidence="5 6">
    <name type="scientific">Steinernema carpocapsae</name>
    <name type="common">Entomopathogenic nematode</name>
    <dbReference type="NCBI Taxonomy" id="34508"/>
    <lineage>
        <taxon>Eukaryota</taxon>
        <taxon>Metazoa</taxon>
        <taxon>Ecdysozoa</taxon>
        <taxon>Nematoda</taxon>
        <taxon>Chromadorea</taxon>
        <taxon>Rhabditida</taxon>
        <taxon>Tylenchina</taxon>
        <taxon>Panagrolaimomorpha</taxon>
        <taxon>Strongyloidoidea</taxon>
        <taxon>Steinernematidae</taxon>
        <taxon>Steinernema</taxon>
    </lineage>
</organism>
<dbReference type="PANTHER" id="PTHR11566">
    <property type="entry name" value="DYNAMIN"/>
    <property type="match status" value="1"/>
</dbReference>
<dbReference type="InterPro" id="IPR027417">
    <property type="entry name" value="P-loop_NTPase"/>
</dbReference>
<evidence type="ECO:0000256" key="2">
    <source>
        <dbReference type="ARBA" id="ARBA00023134"/>
    </source>
</evidence>
<dbReference type="SUPFAM" id="SSF52540">
    <property type="entry name" value="P-loop containing nucleoside triphosphate hydrolases"/>
    <property type="match status" value="1"/>
</dbReference>
<dbReference type="GO" id="GO:0008017">
    <property type="term" value="F:microtubule binding"/>
    <property type="evidence" value="ECO:0007669"/>
    <property type="project" value="TreeGrafter"/>
</dbReference>
<dbReference type="PRINTS" id="PR00195">
    <property type="entry name" value="DYNAMIN"/>
</dbReference>
<dbReference type="GO" id="GO:0005886">
    <property type="term" value="C:plasma membrane"/>
    <property type="evidence" value="ECO:0007669"/>
    <property type="project" value="TreeGrafter"/>
</dbReference>
<dbReference type="GO" id="GO:0005874">
    <property type="term" value="C:microtubule"/>
    <property type="evidence" value="ECO:0007669"/>
    <property type="project" value="TreeGrafter"/>
</dbReference>
<reference evidence="5 6" key="1">
    <citation type="journal article" date="2015" name="Genome Biol.">
        <title>Comparative genomics of Steinernema reveals deeply conserved gene regulatory networks.</title>
        <authorList>
            <person name="Dillman A.R."/>
            <person name="Macchietto M."/>
            <person name="Porter C.F."/>
            <person name="Rogers A."/>
            <person name="Williams B."/>
            <person name="Antoshechkin I."/>
            <person name="Lee M.M."/>
            <person name="Goodwin Z."/>
            <person name="Lu X."/>
            <person name="Lewis E.E."/>
            <person name="Goodrich-Blair H."/>
            <person name="Stock S.P."/>
            <person name="Adams B.J."/>
            <person name="Sternberg P.W."/>
            <person name="Mortazavi A."/>
        </authorList>
    </citation>
    <scope>NUCLEOTIDE SEQUENCE [LARGE SCALE GENOMIC DNA]</scope>
    <source>
        <strain evidence="5 6">ALL</strain>
    </source>
</reference>
<dbReference type="Pfam" id="PF01031">
    <property type="entry name" value="Dynamin_M"/>
    <property type="match status" value="1"/>
</dbReference>
<dbReference type="InterPro" id="IPR000375">
    <property type="entry name" value="Dynamin_stalk"/>
</dbReference>
<dbReference type="InterPro" id="IPR020850">
    <property type="entry name" value="GED_dom"/>
</dbReference>
<feature type="domain" description="Dynamin-type G" evidence="4">
    <location>
        <begin position="1"/>
        <end position="140"/>
    </location>
</feature>
<dbReference type="EMBL" id="AZBU02000006">
    <property type="protein sequence ID" value="TKR73548.1"/>
    <property type="molecule type" value="Genomic_DNA"/>
</dbReference>
<dbReference type="InterPro" id="IPR022812">
    <property type="entry name" value="Dynamin"/>
</dbReference>
<dbReference type="GO" id="GO:0005737">
    <property type="term" value="C:cytoplasm"/>
    <property type="evidence" value="ECO:0007669"/>
    <property type="project" value="TreeGrafter"/>
</dbReference>
<proteinExistence type="predicted"/>
<keyword evidence="6" id="KW-1185">Reference proteome</keyword>
<reference evidence="5 6" key="2">
    <citation type="journal article" date="2019" name="G3 (Bethesda)">
        <title>Hybrid Assembly of the Genome of the Entomopathogenic Nematode Steinernema carpocapsae Identifies the X-Chromosome.</title>
        <authorList>
            <person name="Serra L."/>
            <person name="Macchietto M."/>
            <person name="Macias-Munoz A."/>
            <person name="McGill C.J."/>
            <person name="Rodriguez I.M."/>
            <person name="Rodriguez B."/>
            <person name="Murad R."/>
            <person name="Mortazavi A."/>
        </authorList>
    </citation>
    <scope>NUCLEOTIDE SEQUENCE [LARGE SCALE GENOMIC DNA]</scope>
    <source>
        <strain evidence="5 6">ALL</strain>
    </source>
</reference>
<keyword evidence="1" id="KW-0547">Nucleotide-binding</keyword>
<gene>
    <name evidence="5" type="ORF">L596_020846</name>
</gene>
<protein>
    <recommendedName>
        <fullName evidence="7">Dynamin GTPase</fullName>
    </recommendedName>
</protein>
<dbReference type="CDD" id="cd08771">
    <property type="entry name" value="DLP_1"/>
    <property type="match status" value="1"/>
</dbReference>
<dbReference type="GO" id="GO:0016185">
    <property type="term" value="P:synaptic vesicle budding from presynaptic endocytic zone membrane"/>
    <property type="evidence" value="ECO:0007669"/>
    <property type="project" value="TreeGrafter"/>
</dbReference>
<comment type="caution">
    <text evidence="5">The sequence shown here is derived from an EMBL/GenBank/DDBJ whole genome shotgun (WGS) entry which is preliminary data.</text>
</comment>
<dbReference type="Pfam" id="PF02212">
    <property type="entry name" value="GED"/>
    <property type="match status" value="1"/>
</dbReference>
<dbReference type="Gene3D" id="1.20.120.1240">
    <property type="entry name" value="Dynamin, middle domain"/>
    <property type="match status" value="1"/>
</dbReference>
<dbReference type="OrthoDB" id="5061070at2759"/>
<keyword evidence="2" id="KW-0342">GTP-binding</keyword>
<evidence type="ECO:0008006" key="7">
    <source>
        <dbReference type="Google" id="ProtNLM"/>
    </source>
</evidence>
<dbReference type="GO" id="GO:0003924">
    <property type="term" value="F:GTPase activity"/>
    <property type="evidence" value="ECO:0007669"/>
    <property type="project" value="InterPro"/>
</dbReference>
<dbReference type="PANTHER" id="PTHR11566:SF231">
    <property type="entry name" value="INTERFERON-INDUCED GTP-BINDING PROTEIN MX"/>
    <property type="match status" value="1"/>
</dbReference>
<dbReference type="SMART" id="SM00053">
    <property type="entry name" value="DYNc"/>
    <property type="match status" value="1"/>
</dbReference>
<dbReference type="InterPro" id="IPR030381">
    <property type="entry name" value="G_DYNAMIN_dom"/>
</dbReference>
<dbReference type="Proteomes" id="UP000298663">
    <property type="component" value="Unassembled WGS sequence"/>
</dbReference>
<dbReference type="GO" id="GO:0098793">
    <property type="term" value="C:presynapse"/>
    <property type="evidence" value="ECO:0007669"/>
    <property type="project" value="GOC"/>
</dbReference>
<dbReference type="Gene3D" id="3.40.50.300">
    <property type="entry name" value="P-loop containing nucleotide triphosphate hydrolases"/>
    <property type="match status" value="1"/>
</dbReference>